<keyword evidence="4 5" id="KW-0472">Membrane</keyword>
<feature type="transmembrane region" description="Helical" evidence="5">
    <location>
        <begin position="398"/>
        <end position="415"/>
    </location>
</feature>
<feature type="transmembrane region" description="Helical" evidence="5">
    <location>
        <begin position="376"/>
        <end position="392"/>
    </location>
</feature>
<sequence length="445" mass="51702">MNMTKRKGEISLFMKYVFKKYTILCMIFLYPFFNLYSIYLSNLTSLSSAFLLIFFFLPIIIFSFNKRTIYFSIKNIPYYFLVILILLIGLLWSTELTRGIFYIISLFLAALFSCLLYNLGLLKSAWRAFAFSVTIFSILLYFKILQRNFVYYELDRFGYIQGNEIFLDPNWLANWLAISFLYYFFSLMKEKKMYTNSISKVKKILYFLLSILNLYFILLTASRSVFLALSVAIYIYLLLSKKIKQFSLINLLLAFVILILINVNVNVFDNLKIFDRLEETSILKSDRMDLAISSFKALVQDPFTFLMGYGTGGGDKAIGPYYYGAIRQEDGVLRYNNHNVYLDLLLQIGSLGILIIFSLVFFVLKNIFISIKKENYAFITLLIFTLIASSAYNPIKNGVWVITGGFLIVLYLFNYSSDEENTKLSSNRKKSSISITKLPTTFGRI</sequence>
<reference evidence="7 8" key="1">
    <citation type="journal article" date="2014" name="Genome Announc.">
        <title>Complete Genome Sequence of the Thermophilic Polychlorinated Biphenyl Degrader Geobacillus sp. Strain JF8 (NBRC 109937).</title>
        <authorList>
            <person name="Shintani M."/>
            <person name="Ohtsubo Y."/>
            <person name="Fukuda K."/>
            <person name="Hosoyama A."/>
            <person name="Ohji S."/>
            <person name="Yamazoe A."/>
            <person name="Fujita N."/>
            <person name="Nagata Y."/>
            <person name="Tsuda M."/>
            <person name="Hatta T."/>
            <person name="Kimbara K."/>
        </authorList>
    </citation>
    <scope>NUCLEOTIDE SEQUENCE [LARGE SCALE GENOMIC DNA]</scope>
    <source>
        <strain evidence="7 8">JF8</strain>
    </source>
</reference>
<evidence type="ECO:0000256" key="1">
    <source>
        <dbReference type="ARBA" id="ARBA00004141"/>
    </source>
</evidence>
<comment type="subcellular location">
    <subcellularLocation>
        <location evidence="1">Membrane</location>
        <topology evidence="1">Multi-pass membrane protein</topology>
    </subcellularLocation>
</comment>
<feature type="transmembrane region" description="Helical" evidence="5">
    <location>
        <begin position="126"/>
        <end position="144"/>
    </location>
</feature>
<dbReference type="HOGENOM" id="CLU_615050_0_0_9"/>
<gene>
    <name evidence="7" type="ORF">M493_17330</name>
</gene>
<evidence type="ECO:0000256" key="3">
    <source>
        <dbReference type="ARBA" id="ARBA00022989"/>
    </source>
</evidence>
<dbReference type="STRING" id="1921421.M493_17330"/>
<evidence type="ECO:0000256" key="2">
    <source>
        <dbReference type="ARBA" id="ARBA00022692"/>
    </source>
</evidence>
<dbReference type="PANTHER" id="PTHR37422:SF17">
    <property type="entry name" value="O-ANTIGEN LIGASE"/>
    <property type="match status" value="1"/>
</dbReference>
<name>S5Z3P8_GEOG3</name>
<dbReference type="InterPro" id="IPR007016">
    <property type="entry name" value="O-antigen_ligase-rel_domated"/>
</dbReference>
<dbReference type="EMBL" id="CP006254">
    <property type="protein sequence ID" value="AGT33674.1"/>
    <property type="molecule type" value="Genomic_DNA"/>
</dbReference>
<dbReference type="Pfam" id="PF04932">
    <property type="entry name" value="Wzy_C"/>
    <property type="match status" value="1"/>
</dbReference>
<feature type="transmembrane region" description="Helical" evidence="5">
    <location>
        <begin position="224"/>
        <end position="239"/>
    </location>
</feature>
<dbReference type="Proteomes" id="UP000015500">
    <property type="component" value="Chromosome"/>
</dbReference>
<protein>
    <recommendedName>
        <fullName evidence="6">O-antigen ligase-related domain-containing protein</fullName>
    </recommendedName>
</protein>
<feature type="transmembrane region" description="Helical" evidence="5">
    <location>
        <begin position="246"/>
        <end position="265"/>
    </location>
</feature>
<dbReference type="AlphaFoldDB" id="S5Z3P8"/>
<feature type="transmembrane region" description="Helical" evidence="5">
    <location>
        <begin position="45"/>
        <end position="64"/>
    </location>
</feature>
<evidence type="ECO:0000256" key="5">
    <source>
        <dbReference type="SAM" id="Phobius"/>
    </source>
</evidence>
<feature type="domain" description="O-antigen ligase-related" evidence="6">
    <location>
        <begin position="209"/>
        <end position="357"/>
    </location>
</feature>
<feature type="transmembrane region" description="Helical" evidence="5">
    <location>
        <begin position="200"/>
        <end position="218"/>
    </location>
</feature>
<proteinExistence type="predicted"/>
<feature type="transmembrane region" description="Helical" evidence="5">
    <location>
        <begin position="21"/>
        <end position="39"/>
    </location>
</feature>
<dbReference type="PANTHER" id="PTHR37422">
    <property type="entry name" value="TEICHURONIC ACID BIOSYNTHESIS PROTEIN TUAE"/>
    <property type="match status" value="1"/>
</dbReference>
<dbReference type="OrthoDB" id="9990249at2"/>
<feature type="transmembrane region" description="Helical" evidence="5">
    <location>
        <begin position="344"/>
        <end position="364"/>
    </location>
</feature>
<dbReference type="PATRIC" id="fig|1345697.3.peg.3420"/>
<keyword evidence="8" id="KW-1185">Reference proteome</keyword>
<evidence type="ECO:0000313" key="8">
    <source>
        <dbReference type="Proteomes" id="UP000015500"/>
    </source>
</evidence>
<feature type="transmembrane region" description="Helical" evidence="5">
    <location>
        <begin position="100"/>
        <end position="119"/>
    </location>
</feature>
<dbReference type="RefSeq" id="WP_020961459.1">
    <property type="nucleotide sequence ID" value="NC_022080.4"/>
</dbReference>
<dbReference type="GO" id="GO:0016020">
    <property type="term" value="C:membrane"/>
    <property type="evidence" value="ECO:0007669"/>
    <property type="project" value="UniProtKB-SubCell"/>
</dbReference>
<accession>S5Z3P8</accession>
<evidence type="ECO:0000313" key="7">
    <source>
        <dbReference type="EMBL" id="AGT33674.1"/>
    </source>
</evidence>
<feature type="transmembrane region" description="Helical" evidence="5">
    <location>
        <begin position="76"/>
        <end position="94"/>
    </location>
</feature>
<organism evidence="7 8">
    <name type="scientific">Geobacillus genomosp. 3</name>
    <dbReference type="NCBI Taxonomy" id="1921421"/>
    <lineage>
        <taxon>Bacteria</taxon>
        <taxon>Bacillati</taxon>
        <taxon>Bacillota</taxon>
        <taxon>Bacilli</taxon>
        <taxon>Bacillales</taxon>
        <taxon>Anoxybacillaceae</taxon>
        <taxon>Geobacillus</taxon>
    </lineage>
</organism>
<dbReference type="KEGG" id="gjf:M493_17330"/>
<feature type="transmembrane region" description="Helical" evidence="5">
    <location>
        <begin position="171"/>
        <end position="188"/>
    </location>
</feature>
<keyword evidence="3 5" id="KW-1133">Transmembrane helix</keyword>
<evidence type="ECO:0000259" key="6">
    <source>
        <dbReference type="Pfam" id="PF04932"/>
    </source>
</evidence>
<dbReference type="InterPro" id="IPR051533">
    <property type="entry name" value="WaaL-like"/>
</dbReference>
<evidence type="ECO:0000256" key="4">
    <source>
        <dbReference type="ARBA" id="ARBA00023136"/>
    </source>
</evidence>
<keyword evidence="2 5" id="KW-0812">Transmembrane</keyword>